<proteinExistence type="predicted"/>
<dbReference type="AlphaFoldDB" id="A0A8J3VE16"/>
<dbReference type="Proteomes" id="UP000612899">
    <property type="component" value="Unassembled WGS sequence"/>
</dbReference>
<evidence type="ECO:0000313" key="1">
    <source>
        <dbReference type="EMBL" id="GIH02907.1"/>
    </source>
</evidence>
<organism evidence="1 2">
    <name type="scientific">Rhizocola hellebori</name>
    <dbReference type="NCBI Taxonomy" id="1392758"/>
    <lineage>
        <taxon>Bacteria</taxon>
        <taxon>Bacillati</taxon>
        <taxon>Actinomycetota</taxon>
        <taxon>Actinomycetes</taxon>
        <taxon>Micromonosporales</taxon>
        <taxon>Micromonosporaceae</taxon>
        <taxon>Rhizocola</taxon>
    </lineage>
</organism>
<dbReference type="EMBL" id="BONY01000004">
    <property type="protein sequence ID" value="GIH02907.1"/>
    <property type="molecule type" value="Genomic_DNA"/>
</dbReference>
<reference evidence="1" key="1">
    <citation type="submission" date="2021-01" db="EMBL/GenBank/DDBJ databases">
        <title>Whole genome shotgun sequence of Rhizocola hellebori NBRC 109834.</title>
        <authorList>
            <person name="Komaki H."/>
            <person name="Tamura T."/>
        </authorList>
    </citation>
    <scope>NUCLEOTIDE SEQUENCE</scope>
    <source>
        <strain evidence="1">NBRC 109834</strain>
    </source>
</reference>
<gene>
    <name evidence="1" type="ORF">Rhe02_09740</name>
</gene>
<dbReference type="RefSeq" id="WP_203906828.1">
    <property type="nucleotide sequence ID" value="NZ_BONY01000004.1"/>
</dbReference>
<sequence length="191" mass="20812">MNASDPIGALVRKRTGRTLDQHALDRHPAAAELPRIAELARTIRRELMLAINDMARLFADGGDADPHRIPETLLDPVIDSVVLFTAQYLDSRALLDILLVDLTRRRLSSAAPQPVRRYLREGDIVNVTVPYTPTCISGSIAGCTMRVTVTATGAVTDPVLGPVRLHLAHHDAGIYRDPANGRLYTLDHAAA</sequence>
<accession>A0A8J3VE16</accession>
<name>A0A8J3VE16_9ACTN</name>
<evidence type="ECO:0000313" key="2">
    <source>
        <dbReference type="Proteomes" id="UP000612899"/>
    </source>
</evidence>
<keyword evidence="2" id="KW-1185">Reference proteome</keyword>
<protein>
    <submittedName>
        <fullName evidence="1">Uncharacterized protein</fullName>
    </submittedName>
</protein>
<comment type="caution">
    <text evidence="1">The sequence shown here is derived from an EMBL/GenBank/DDBJ whole genome shotgun (WGS) entry which is preliminary data.</text>
</comment>